<organism evidence="3 4">
    <name type="scientific">Adineta ricciae</name>
    <name type="common">Rotifer</name>
    <dbReference type="NCBI Taxonomy" id="249248"/>
    <lineage>
        <taxon>Eukaryota</taxon>
        <taxon>Metazoa</taxon>
        <taxon>Spiralia</taxon>
        <taxon>Gnathifera</taxon>
        <taxon>Rotifera</taxon>
        <taxon>Eurotatoria</taxon>
        <taxon>Bdelloidea</taxon>
        <taxon>Adinetida</taxon>
        <taxon>Adinetidae</taxon>
        <taxon>Adineta</taxon>
    </lineage>
</organism>
<evidence type="ECO:0000313" key="3">
    <source>
        <dbReference type="EMBL" id="CAF1303442.1"/>
    </source>
</evidence>
<sequence>MSSYLFAFIAFLAVTSSINAHAAVEKLTATATLHSHDCKSKNSNTVEGKIVLKNTDHNLLGDHKDTLSKALTDHVRSGCAANAKSEANVHTVTKLGNGDLEVAYTCTGVKDHDTCHKSLHTACGSDHVKQTIGKCSHSNAQTAKAAPAKQESHAPTAGKSKCEEVLILPTATASPALHSHDCKSKDSHTVEGKIVLKNTDHNLLGDHKDTLSKALTDHVRSGCAANAKSEANVHTVTKLGNGDLEVAYTCTGVKDHDTCHKSLHTACGSDHVKQTIGKCSHSNAINQNTMKAPTNQNTMDHEATHKPEHHGKDHGASHKPDHHGKDHGATHKPEHGVSHKPGHHGKAGDNDHTPSHPRHPLRDQCGVPGKSHGHDDSSSSEENRLRHGHPRHSHPIDDSSSDEKDNKKPQGGCGRCAMSHIVSSVVLNGLTVEKVSRKSGGNFVEQFKNALHKDIQRHHPKGVKSIKVTALNTFNDDKLMVDFVTFVDPARYHQISHAIRQALTSKAVEKALRHHYN</sequence>
<keyword evidence="2" id="KW-0732">Signal</keyword>
<feature type="compositionally biased region" description="Polar residues" evidence="1">
    <location>
        <begin position="288"/>
        <end position="298"/>
    </location>
</feature>
<feature type="compositionally biased region" description="Basic and acidic residues" evidence="1">
    <location>
        <begin position="299"/>
        <end position="337"/>
    </location>
</feature>
<accession>A0A815DV60</accession>
<dbReference type="AlphaFoldDB" id="A0A815DV60"/>
<feature type="compositionally biased region" description="Basic and acidic residues" evidence="1">
    <location>
        <begin position="394"/>
        <end position="408"/>
    </location>
</feature>
<gene>
    <name evidence="3" type="ORF">EDS130_LOCUS30739</name>
</gene>
<feature type="signal peptide" evidence="2">
    <location>
        <begin position="1"/>
        <end position="20"/>
    </location>
</feature>
<proteinExistence type="predicted"/>
<evidence type="ECO:0000313" key="4">
    <source>
        <dbReference type="Proteomes" id="UP000663852"/>
    </source>
</evidence>
<protein>
    <submittedName>
        <fullName evidence="3">Uncharacterized protein</fullName>
    </submittedName>
</protein>
<dbReference type="OrthoDB" id="40902at2759"/>
<feature type="chain" id="PRO_5032368842" evidence="2">
    <location>
        <begin position="21"/>
        <end position="517"/>
    </location>
</feature>
<reference evidence="3" key="1">
    <citation type="submission" date="2021-02" db="EMBL/GenBank/DDBJ databases">
        <authorList>
            <person name="Nowell W R."/>
        </authorList>
    </citation>
    <scope>NUCLEOTIDE SEQUENCE</scope>
</reference>
<evidence type="ECO:0000256" key="1">
    <source>
        <dbReference type="SAM" id="MobiDB-lite"/>
    </source>
</evidence>
<evidence type="ECO:0000256" key="2">
    <source>
        <dbReference type="SAM" id="SignalP"/>
    </source>
</evidence>
<name>A0A815DV60_ADIRI</name>
<feature type="region of interest" description="Disordered" evidence="1">
    <location>
        <begin position="288"/>
        <end position="414"/>
    </location>
</feature>
<dbReference type="Proteomes" id="UP000663852">
    <property type="component" value="Unassembled WGS sequence"/>
</dbReference>
<dbReference type="EMBL" id="CAJNOJ010000218">
    <property type="protein sequence ID" value="CAF1303442.1"/>
    <property type="molecule type" value="Genomic_DNA"/>
</dbReference>
<comment type="caution">
    <text evidence="3">The sequence shown here is derived from an EMBL/GenBank/DDBJ whole genome shotgun (WGS) entry which is preliminary data.</text>
</comment>
<feature type="compositionally biased region" description="Basic and acidic residues" evidence="1">
    <location>
        <begin position="372"/>
        <end position="385"/>
    </location>
</feature>